<keyword evidence="3 6" id="KW-0812">Transmembrane</keyword>
<dbReference type="PROSITE" id="PS50850">
    <property type="entry name" value="MFS"/>
    <property type="match status" value="1"/>
</dbReference>
<protein>
    <submittedName>
        <fullName evidence="8">MFS transporter</fullName>
    </submittedName>
</protein>
<reference evidence="8" key="3">
    <citation type="journal article" date="2021" name="Syst. Appl. Microbiol.">
        <title>Roseomonas hellenica sp. nov., isolated from roots of wild-growing Alkanna tinctoria.</title>
        <authorList>
            <person name="Rat A."/>
            <person name="Naranjo H.D."/>
            <person name="Lebbe L."/>
            <person name="Cnockaert M."/>
            <person name="Krigas N."/>
            <person name="Grigoriadou K."/>
            <person name="Maloupa E."/>
            <person name="Willems A."/>
        </authorList>
    </citation>
    <scope>NUCLEOTIDE SEQUENCE</scope>
    <source>
        <strain evidence="8">LMG 31161</strain>
    </source>
</reference>
<dbReference type="Gene3D" id="1.20.1250.20">
    <property type="entry name" value="MFS general substrate transporter like domains"/>
    <property type="match status" value="1"/>
</dbReference>
<accession>A0A9X9WD35</accession>
<dbReference type="InterPro" id="IPR011701">
    <property type="entry name" value="MFS"/>
</dbReference>
<dbReference type="AlphaFoldDB" id="A0A9X9WD35"/>
<reference evidence="8" key="1">
    <citation type="submission" date="2020-01" db="EMBL/GenBank/DDBJ databases">
        <authorList>
            <person name="Rat A."/>
        </authorList>
    </citation>
    <scope>NUCLEOTIDE SEQUENCE</scope>
    <source>
        <strain evidence="8">LMG 31161</strain>
    </source>
</reference>
<feature type="transmembrane region" description="Helical" evidence="6">
    <location>
        <begin position="305"/>
        <end position="326"/>
    </location>
</feature>
<comment type="subcellular location">
    <subcellularLocation>
        <location evidence="1">Cell membrane</location>
        <topology evidence="1">Multi-pass membrane protein</topology>
    </subcellularLocation>
</comment>
<evidence type="ECO:0000256" key="1">
    <source>
        <dbReference type="ARBA" id="ARBA00004651"/>
    </source>
</evidence>
<feature type="domain" description="Major facilitator superfamily (MFS) profile" evidence="7">
    <location>
        <begin position="13"/>
        <end position="390"/>
    </location>
</feature>
<dbReference type="Proteomes" id="UP001138708">
    <property type="component" value="Unassembled WGS sequence"/>
</dbReference>
<feature type="transmembrane region" description="Helical" evidence="6">
    <location>
        <begin position="46"/>
        <end position="67"/>
    </location>
</feature>
<sequence>MAPLPALPPHWSALAVLTAARASLGFQFQSVPSASPALMEGFGIDFAALGMLIGLYFLPGIVLALPGGMLGRRFGDRRLVASGMVLMTLGGTLMAVAGNADVLSAGRLISGAGAVLLNVTMAKMVSDWFAGREEIVLAMAIFVNSFPIGSGLALLLLGPLSAAAGASAAMLASAAAALLALLLLLLAYRRHPNDGFGAAVATQGARITAGECVLVCVAGAIWGIYNGVFGIIFGFAPTLLADAGIGSATAGLVLGSTIWLMVGSIQVGGVLAQRSISQVRLLGWSMAVAATFMILLAWLPPVPLLIAIGLVLGLPVGVIMSLPATVLRPEARSLGMGVFYTGLYVGHAGLPPIAGWLRDASGDAGAPLLFAGVMTLVMPGLHAMFRALQRRAAPQTAVA</sequence>
<comment type="caution">
    <text evidence="8">The sequence shown here is derived from an EMBL/GenBank/DDBJ whole genome shotgun (WGS) entry which is preliminary data.</text>
</comment>
<gene>
    <name evidence="9" type="ORF">GWK15_03215</name>
    <name evidence="8" type="ORF">GXW75_03210</name>
</gene>
<evidence type="ECO:0000259" key="7">
    <source>
        <dbReference type="PROSITE" id="PS50850"/>
    </source>
</evidence>
<feature type="transmembrane region" description="Helical" evidence="6">
    <location>
        <begin position="135"/>
        <end position="157"/>
    </location>
</feature>
<organism evidence="8 11">
    <name type="scientific">Neoroseomonas oryzicola</name>
    <dbReference type="NCBI Taxonomy" id="535904"/>
    <lineage>
        <taxon>Bacteria</taxon>
        <taxon>Pseudomonadati</taxon>
        <taxon>Pseudomonadota</taxon>
        <taxon>Alphaproteobacteria</taxon>
        <taxon>Acetobacterales</taxon>
        <taxon>Acetobacteraceae</taxon>
        <taxon>Neoroseomonas</taxon>
    </lineage>
</organism>
<feature type="transmembrane region" description="Helical" evidence="6">
    <location>
        <begin position="79"/>
        <end position="98"/>
    </location>
</feature>
<keyword evidence="10" id="KW-1185">Reference proteome</keyword>
<reference evidence="9 10" key="2">
    <citation type="submission" date="2020-02" db="EMBL/GenBank/DDBJ databases">
        <authorList>
            <person name="Sun Q."/>
            <person name="Inoue M."/>
        </authorList>
    </citation>
    <scope>NUCLEOTIDE SEQUENCE [LARGE SCALE GENOMIC DNA]</scope>
    <source>
        <strain evidence="9 10">KCTC 22478</strain>
    </source>
</reference>
<feature type="transmembrane region" description="Helical" evidence="6">
    <location>
        <begin position="104"/>
        <end position="123"/>
    </location>
</feature>
<dbReference type="EMBL" id="JAAVUP010000001">
    <property type="protein sequence ID" value="NKE15938.1"/>
    <property type="molecule type" value="Genomic_DNA"/>
</dbReference>
<feature type="transmembrane region" description="Helical" evidence="6">
    <location>
        <begin position="338"/>
        <end position="358"/>
    </location>
</feature>
<dbReference type="InterPro" id="IPR020846">
    <property type="entry name" value="MFS_dom"/>
</dbReference>
<name>A0A9X9WD35_9PROT</name>
<feature type="transmembrane region" description="Helical" evidence="6">
    <location>
        <begin position="248"/>
        <end position="272"/>
    </location>
</feature>
<dbReference type="InterPro" id="IPR036259">
    <property type="entry name" value="MFS_trans_sf"/>
</dbReference>
<evidence type="ECO:0000256" key="6">
    <source>
        <dbReference type="SAM" id="Phobius"/>
    </source>
</evidence>
<dbReference type="PANTHER" id="PTHR43124:SF3">
    <property type="entry name" value="CHLORAMPHENICOL EFFLUX PUMP RV0191"/>
    <property type="match status" value="1"/>
</dbReference>
<dbReference type="PANTHER" id="PTHR43124">
    <property type="entry name" value="PURINE EFFLUX PUMP PBUE"/>
    <property type="match status" value="1"/>
</dbReference>
<dbReference type="SUPFAM" id="SSF103473">
    <property type="entry name" value="MFS general substrate transporter"/>
    <property type="match status" value="1"/>
</dbReference>
<dbReference type="GO" id="GO:0005886">
    <property type="term" value="C:plasma membrane"/>
    <property type="evidence" value="ECO:0007669"/>
    <property type="project" value="UniProtKB-SubCell"/>
</dbReference>
<dbReference type="InterPro" id="IPR050189">
    <property type="entry name" value="MFS_Efflux_Transporters"/>
</dbReference>
<feature type="transmembrane region" description="Helical" evidence="6">
    <location>
        <begin position="163"/>
        <end position="188"/>
    </location>
</feature>
<keyword evidence="2" id="KW-1003">Cell membrane</keyword>
<evidence type="ECO:0000256" key="3">
    <source>
        <dbReference type="ARBA" id="ARBA00022692"/>
    </source>
</evidence>
<feature type="transmembrane region" description="Helical" evidence="6">
    <location>
        <begin position="364"/>
        <end position="385"/>
    </location>
</feature>
<proteinExistence type="predicted"/>
<keyword evidence="5 6" id="KW-0472">Membrane</keyword>
<dbReference type="Pfam" id="PF07690">
    <property type="entry name" value="MFS_1"/>
    <property type="match status" value="1"/>
</dbReference>
<feature type="transmembrane region" description="Helical" evidence="6">
    <location>
        <begin position="279"/>
        <end position="299"/>
    </location>
</feature>
<dbReference type="GO" id="GO:0022857">
    <property type="term" value="F:transmembrane transporter activity"/>
    <property type="evidence" value="ECO:0007669"/>
    <property type="project" value="InterPro"/>
</dbReference>
<evidence type="ECO:0000256" key="5">
    <source>
        <dbReference type="ARBA" id="ARBA00023136"/>
    </source>
</evidence>
<evidence type="ECO:0000313" key="8">
    <source>
        <dbReference type="EMBL" id="MBR0658245.1"/>
    </source>
</evidence>
<dbReference type="EMBL" id="JAAEDK010000005">
    <property type="protein sequence ID" value="MBR0658245.1"/>
    <property type="molecule type" value="Genomic_DNA"/>
</dbReference>
<feature type="transmembrane region" description="Helical" evidence="6">
    <location>
        <begin position="209"/>
        <end position="236"/>
    </location>
</feature>
<dbReference type="RefSeq" id="WP_168038981.1">
    <property type="nucleotide sequence ID" value="NZ_JAAEDK010000005.1"/>
</dbReference>
<dbReference type="Proteomes" id="UP000746741">
    <property type="component" value="Unassembled WGS sequence"/>
</dbReference>
<evidence type="ECO:0000256" key="4">
    <source>
        <dbReference type="ARBA" id="ARBA00022989"/>
    </source>
</evidence>
<keyword evidence="4 6" id="KW-1133">Transmembrane helix</keyword>
<evidence type="ECO:0000313" key="9">
    <source>
        <dbReference type="EMBL" id="NKE15938.1"/>
    </source>
</evidence>
<evidence type="ECO:0000256" key="2">
    <source>
        <dbReference type="ARBA" id="ARBA00022475"/>
    </source>
</evidence>
<evidence type="ECO:0000313" key="11">
    <source>
        <dbReference type="Proteomes" id="UP001138708"/>
    </source>
</evidence>
<evidence type="ECO:0000313" key="10">
    <source>
        <dbReference type="Proteomes" id="UP000746741"/>
    </source>
</evidence>